<feature type="transmembrane region" description="Helical" evidence="7">
    <location>
        <begin position="301"/>
        <end position="324"/>
    </location>
</feature>
<feature type="transmembrane region" description="Helical" evidence="7">
    <location>
        <begin position="210"/>
        <end position="229"/>
    </location>
</feature>
<feature type="transmembrane region" description="Helical" evidence="7">
    <location>
        <begin position="271"/>
        <end position="289"/>
    </location>
</feature>
<proteinExistence type="predicted"/>
<evidence type="ECO:0000256" key="4">
    <source>
        <dbReference type="ARBA" id="ARBA00022989"/>
    </source>
</evidence>
<dbReference type="EMBL" id="JAKIXB020000032">
    <property type="protein sequence ID" value="KAL1595462.1"/>
    <property type="molecule type" value="Genomic_DNA"/>
</dbReference>
<sequence length="396" mass="44585">MGLEDIDRVDVDVHDLNNSNKALSNASISAVSTPSDDDFAKGYVDPKEERAFVWKLDLWFLTIGFLGYMFKYIDQTNISNAYVSGMKEDLKLYGNELNYFTTFFKSVSAGLLNARHADSVHKPERPNPLAKFYLKPRDIEIALARARRVGRKPQIGITPKDFLRCFTFWQLWAFAIAWPIGSNFTPASYFNLWLKSLTNANGTKKYTVAMLNYLPIIGQAVQLVAELLFSGFSDYFQTRLPFLLLHSVINIVSLVILIVRPTNEHAYMAGWYMNYIGAVSTMLLASWASTHLQHEPQVRTVLFASGTILAYLMSAFLPIAAYPAKEAPHWRIGAKLYLGFACAAVVLFVGIWWAFRREEKKEQEQSIKGDTAGEPARKDEDASAPNLRGVILPSGL</sequence>
<dbReference type="Proteomes" id="UP001521222">
    <property type="component" value="Unassembled WGS sequence"/>
</dbReference>
<keyword evidence="5 7" id="KW-0472">Membrane</keyword>
<feature type="transmembrane region" description="Helical" evidence="7">
    <location>
        <begin position="241"/>
        <end position="259"/>
    </location>
</feature>
<dbReference type="PANTHER" id="PTHR43791:SF39">
    <property type="entry name" value="TRANSPORTER LIZ1_SEO1, PUTATIVE (AFU_ORTHOLOGUE AFUA_3G00980)-RELATED"/>
    <property type="match status" value="1"/>
</dbReference>
<evidence type="ECO:0000313" key="9">
    <source>
        <dbReference type="Proteomes" id="UP001521222"/>
    </source>
</evidence>
<evidence type="ECO:0000256" key="6">
    <source>
        <dbReference type="SAM" id="MobiDB-lite"/>
    </source>
</evidence>
<keyword evidence="4 7" id="KW-1133">Transmembrane helix</keyword>
<feature type="transmembrane region" description="Helical" evidence="7">
    <location>
        <begin position="52"/>
        <end position="70"/>
    </location>
</feature>
<evidence type="ECO:0000256" key="1">
    <source>
        <dbReference type="ARBA" id="ARBA00004141"/>
    </source>
</evidence>
<dbReference type="InterPro" id="IPR036259">
    <property type="entry name" value="MFS_trans_sf"/>
</dbReference>
<comment type="caution">
    <text evidence="8">The sequence shown here is derived from an EMBL/GenBank/DDBJ whole genome shotgun (WGS) entry which is preliminary data.</text>
</comment>
<feature type="transmembrane region" description="Helical" evidence="7">
    <location>
        <begin position="169"/>
        <end position="190"/>
    </location>
</feature>
<organism evidence="8 9">
    <name type="scientific">Nothophoma quercina</name>
    <dbReference type="NCBI Taxonomy" id="749835"/>
    <lineage>
        <taxon>Eukaryota</taxon>
        <taxon>Fungi</taxon>
        <taxon>Dikarya</taxon>
        <taxon>Ascomycota</taxon>
        <taxon>Pezizomycotina</taxon>
        <taxon>Dothideomycetes</taxon>
        <taxon>Pleosporomycetidae</taxon>
        <taxon>Pleosporales</taxon>
        <taxon>Pleosporineae</taxon>
        <taxon>Didymellaceae</taxon>
        <taxon>Nothophoma</taxon>
    </lineage>
</organism>
<feature type="region of interest" description="Disordered" evidence="6">
    <location>
        <begin position="360"/>
        <end position="396"/>
    </location>
</feature>
<evidence type="ECO:0000256" key="7">
    <source>
        <dbReference type="SAM" id="Phobius"/>
    </source>
</evidence>
<evidence type="ECO:0000256" key="5">
    <source>
        <dbReference type="ARBA" id="ARBA00023136"/>
    </source>
</evidence>
<reference evidence="8 9" key="1">
    <citation type="submission" date="2024-02" db="EMBL/GenBank/DDBJ databases">
        <title>De novo assembly and annotation of 12 fungi associated with fruit tree decline syndrome in Ontario, Canada.</title>
        <authorList>
            <person name="Sulman M."/>
            <person name="Ellouze W."/>
            <person name="Ilyukhin E."/>
        </authorList>
    </citation>
    <scope>NUCLEOTIDE SEQUENCE [LARGE SCALE GENOMIC DNA]</scope>
    <source>
        <strain evidence="8 9">M97-236</strain>
    </source>
</reference>
<keyword evidence="3 7" id="KW-0812">Transmembrane</keyword>
<evidence type="ECO:0008006" key="10">
    <source>
        <dbReference type="Google" id="ProtNLM"/>
    </source>
</evidence>
<evidence type="ECO:0000313" key="8">
    <source>
        <dbReference type="EMBL" id="KAL1595462.1"/>
    </source>
</evidence>
<name>A0ABR3QTH7_9PLEO</name>
<dbReference type="SUPFAM" id="SSF103473">
    <property type="entry name" value="MFS general substrate transporter"/>
    <property type="match status" value="1"/>
</dbReference>
<comment type="subcellular location">
    <subcellularLocation>
        <location evidence="1">Membrane</location>
        <topology evidence="1">Multi-pass membrane protein</topology>
    </subcellularLocation>
</comment>
<accession>A0ABR3QTH7</accession>
<keyword evidence="9" id="KW-1185">Reference proteome</keyword>
<evidence type="ECO:0000256" key="3">
    <source>
        <dbReference type="ARBA" id="ARBA00022692"/>
    </source>
</evidence>
<dbReference type="PANTHER" id="PTHR43791">
    <property type="entry name" value="PERMEASE-RELATED"/>
    <property type="match status" value="1"/>
</dbReference>
<keyword evidence="2" id="KW-0813">Transport</keyword>
<feature type="transmembrane region" description="Helical" evidence="7">
    <location>
        <begin position="336"/>
        <end position="355"/>
    </location>
</feature>
<evidence type="ECO:0000256" key="2">
    <source>
        <dbReference type="ARBA" id="ARBA00022448"/>
    </source>
</evidence>
<gene>
    <name evidence="8" type="ORF">SLS59_008395</name>
</gene>
<dbReference type="Gene3D" id="1.20.1250.20">
    <property type="entry name" value="MFS general substrate transporter like domains"/>
    <property type="match status" value="1"/>
</dbReference>
<protein>
    <recommendedName>
        <fullName evidence="10">Major facilitator superfamily transporter</fullName>
    </recommendedName>
</protein>